<proteinExistence type="predicted"/>
<organism evidence="2">
    <name type="scientific">Oryza punctata</name>
    <name type="common">Red rice</name>
    <dbReference type="NCBI Taxonomy" id="4537"/>
    <lineage>
        <taxon>Eukaryota</taxon>
        <taxon>Viridiplantae</taxon>
        <taxon>Streptophyta</taxon>
        <taxon>Embryophyta</taxon>
        <taxon>Tracheophyta</taxon>
        <taxon>Spermatophyta</taxon>
        <taxon>Magnoliopsida</taxon>
        <taxon>Liliopsida</taxon>
        <taxon>Poales</taxon>
        <taxon>Poaceae</taxon>
        <taxon>BOP clade</taxon>
        <taxon>Oryzoideae</taxon>
        <taxon>Oryzeae</taxon>
        <taxon>Oryzinae</taxon>
        <taxon>Oryza</taxon>
    </lineage>
</organism>
<evidence type="ECO:0000313" key="3">
    <source>
        <dbReference type="Proteomes" id="UP000026962"/>
    </source>
</evidence>
<dbReference type="Gramene" id="OPUNC04G00810.1">
    <property type="protein sequence ID" value="OPUNC04G00810.1"/>
    <property type="gene ID" value="OPUNC04G00810"/>
</dbReference>
<dbReference type="Proteomes" id="UP000026962">
    <property type="component" value="Chromosome 4"/>
</dbReference>
<reference evidence="2" key="2">
    <citation type="submission" date="2018-05" db="EMBL/GenBank/DDBJ databases">
        <title>OpunRS2 (Oryza punctata Reference Sequence Version 2).</title>
        <authorList>
            <person name="Zhang J."/>
            <person name="Kudrna D."/>
            <person name="Lee S."/>
            <person name="Talag J."/>
            <person name="Welchert J."/>
            <person name="Wing R.A."/>
        </authorList>
    </citation>
    <scope>NUCLEOTIDE SEQUENCE [LARGE SCALE GENOMIC DNA]</scope>
</reference>
<protein>
    <submittedName>
        <fullName evidence="2">Uncharacterized protein</fullName>
    </submittedName>
</protein>
<reference evidence="2" key="1">
    <citation type="submission" date="2015-04" db="UniProtKB">
        <authorList>
            <consortium name="EnsemblPlants"/>
        </authorList>
    </citation>
    <scope>IDENTIFICATION</scope>
</reference>
<dbReference type="AlphaFoldDB" id="A0A0E0KM81"/>
<dbReference type="EnsemblPlants" id="OPUNC04G00810.1">
    <property type="protein sequence ID" value="OPUNC04G00810.1"/>
    <property type="gene ID" value="OPUNC04G00810"/>
</dbReference>
<feature type="region of interest" description="Disordered" evidence="1">
    <location>
        <begin position="51"/>
        <end position="84"/>
    </location>
</feature>
<evidence type="ECO:0000256" key="1">
    <source>
        <dbReference type="SAM" id="MobiDB-lite"/>
    </source>
</evidence>
<accession>A0A0E0KM81</accession>
<feature type="region of interest" description="Disordered" evidence="1">
    <location>
        <begin position="1"/>
        <end position="23"/>
    </location>
</feature>
<keyword evidence="3" id="KW-1185">Reference proteome</keyword>
<name>A0A0E0KM81_ORYPU</name>
<sequence length="104" mass="11300">MYAIGGERRCDRSTDQNCGRDRTSTTLQVAGAADLLKNSTQSAMASSFELHDRFGASPPPPPPRWWSSTEKVTVGGRGGKEKRPTSIFLKPSMILDGHLILALL</sequence>
<dbReference type="HOGENOM" id="CLU_2254528_0_0_1"/>
<evidence type="ECO:0000313" key="2">
    <source>
        <dbReference type="EnsemblPlants" id="OPUNC04G00810.1"/>
    </source>
</evidence>